<proteinExistence type="predicted"/>
<name>A0A699GZP2_TANCI</name>
<protein>
    <recommendedName>
        <fullName evidence="2">Reverse transcriptase domain-containing protein</fullName>
    </recommendedName>
</protein>
<dbReference type="EMBL" id="BKCJ010080456">
    <property type="protein sequence ID" value="GEW92227.1"/>
    <property type="molecule type" value="Genomic_DNA"/>
</dbReference>
<evidence type="ECO:0000313" key="1">
    <source>
        <dbReference type="EMBL" id="GEW92227.1"/>
    </source>
</evidence>
<gene>
    <name evidence="1" type="ORF">Tci_264203</name>
</gene>
<sequence>MILKAKVNDVEPWYPDYVNYIVGKVVPPKWIFERRKRFYYQVKNYFWDEPYAFRLYPDNIMRRCVAGNEIFEMWRIATLDQVEDIIVLLSHEGRDREIYRQDVRCLKTIFRTAYKTPTGCNPFRLVYGKACHLPMEIKHKAYWVLKKCNMDLTAASKNPFMQLNE</sequence>
<organism evidence="1">
    <name type="scientific">Tanacetum cinerariifolium</name>
    <name type="common">Dalmatian daisy</name>
    <name type="synonym">Chrysanthemum cinerariifolium</name>
    <dbReference type="NCBI Taxonomy" id="118510"/>
    <lineage>
        <taxon>Eukaryota</taxon>
        <taxon>Viridiplantae</taxon>
        <taxon>Streptophyta</taxon>
        <taxon>Embryophyta</taxon>
        <taxon>Tracheophyta</taxon>
        <taxon>Spermatophyta</taxon>
        <taxon>Magnoliopsida</taxon>
        <taxon>eudicotyledons</taxon>
        <taxon>Gunneridae</taxon>
        <taxon>Pentapetalae</taxon>
        <taxon>asterids</taxon>
        <taxon>campanulids</taxon>
        <taxon>Asterales</taxon>
        <taxon>Asteraceae</taxon>
        <taxon>Asteroideae</taxon>
        <taxon>Anthemideae</taxon>
        <taxon>Anthemidinae</taxon>
        <taxon>Tanacetum</taxon>
    </lineage>
</organism>
<reference evidence="1" key="1">
    <citation type="journal article" date="2019" name="Sci. Rep.">
        <title>Draft genome of Tanacetum cinerariifolium, the natural source of mosquito coil.</title>
        <authorList>
            <person name="Yamashiro T."/>
            <person name="Shiraishi A."/>
            <person name="Satake H."/>
            <person name="Nakayama K."/>
        </authorList>
    </citation>
    <scope>NUCLEOTIDE SEQUENCE</scope>
</reference>
<comment type="caution">
    <text evidence="1">The sequence shown here is derived from an EMBL/GenBank/DDBJ whole genome shotgun (WGS) entry which is preliminary data.</text>
</comment>
<evidence type="ECO:0008006" key="2">
    <source>
        <dbReference type="Google" id="ProtNLM"/>
    </source>
</evidence>
<accession>A0A699GZP2</accession>
<dbReference type="AlphaFoldDB" id="A0A699GZP2"/>